<evidence type="ECO:0000256" key="2">
    <source>
        <dbReference type="SAM" id="Phobius"/>
    </source>
</evidence>
<name>A0A329QF76_9BACL</name>
<feature type="transmembrane region" description="Helical" evidence="2">
    <location>
        <begin position="37"/>
        <end position="56"/>
    </location>
</feature>
<evidence type="ECO:0000313" key="4">
    <source>
        <dbReference type="Proteomes" id="UP000250642"/>
    </source>
</evidence>
<accession>A0A329QF76</accession>
<dbReference type="Proteomes" id="UP000250642">
    <property type="component" value="Unassembled WGS sequence"/>
</dbReference>
<sequence>MSQVTKIRTAVHTGMESEAKTIEKKTKKKPNQKKSAWKIWLFILVMLGVLVGYTVLKVPATKDLFFTALGGSGSSSNNPSEVKPTLVTDVKPKPTKTDRQMPSTTLTNNAGTIIPSKETLEAGVHIAEAKDIAKVYAAMMPNKAAAILEKQSTVTIVYAMTEMSTEERSKIWSKMDPAVVADVSAQIKPRALVKDKDLAALQKKIHSEAKDTQNKSIQDLSNLYSDMPVTAAAKLIQEMMKTDSDTTIQVIKKMNEQNQSKLLTAMASNKGMASTATKIIQALGK</sequence>
<comment type="caution">
    <text evidence="3">The sequence shown here is derived from an EMBL/GenBank/DDBJ whole genome shotgun (WGS) entry which is preliminary data.</text>
</comment>
<dbReference type="SUPFAM" id="SSF158791">
    <property type="entry name" value="MgtE N-terminal domain-like"/>
    <property type="match status" value="1"/>
</dbReference>
<evidence type="ECO:0000256" key="1">
    <source>
        <dbReference type="SAM" id="MobiDB-lite"/>
    </source>
</evidence>
<gene>
    <name evidence="3" type="ORF">DC345_29960</name>
</gene>
<evidence type="ECO:0000313" key="3">
    <source>
        <dbReference type="EMBL" id="RAW09932.1"/>
    </source>
</evidence>
<dbReference type="RefSeq" id="WP_113056244.1">
    <property type="nucleotide sequence ID" value="NZ_QEVW01000031.1"/>
</dbReference>
<dbReference type="EMBL" id="QEVW01000031">
    <property type="protein sequence ID" value="RAW09932.1"/>
    <property type="molecule type" value="Genomic_DNA"/>
</dbReference>
<dbReference type="AlphaFoldDB" id="A0A329QF76"/>
<keyword evidence="2" id="KW-0472">Membrane</keyword>
<evidence type="ECO:0008006" key="5">
    <source>
        <dbReference type="Google" id="ProtNLM"/>
    </source>
</evidence>
<keyword evidence="2" id="KW-0812">Transmembrane</keyword>
<feature type="region of interest" description="Disordered" evidence="1">
    <location>
        <begin position="73"/>
        <end position="104"/>
    </location>
</feature>
<protein>
    <recommendedName>
        <fullName evidence="5">Magnesium transporter MgtE intracellular domain-containing protein</fullName>
    </recommendedName>
</protein>
<reference evidence="3 4" key="1">
    <citation type="submission" date="2018-04" db="EMBL/GenBank/DDBJ databases">
        <title>Paenibacillus taichungensis Genome sequencing and assembly.</title>
        <authorList>
            <person name="Xu J."/>
            <person name="Rensing C."/>
            <person name="Mazhar H.S."/>
        </authorList>
    </citation>
    <scope>NUCLEOTIDE SEQUENCE [LARGE SCALE GENOMIC DNA]</scope>
    <source>
        <strain evidence="3 4">NC1</strain>
    </source>
</reference>
<feature type="compositionally biased region" description="Basic and acidic residues" evidence="1">
    <location>
        <begin position="90"/>
        <end position="99"/>
    </location>
</feature>
<keyword evidence="2" id="KW-1133">Transmembrane helix</keyword>
<proteinExistence type="predicted"/>
<organism evidence="3 4">
    <name type="scientific">Paenibacillus taichungensis</name>
    <dbReference type="NCBI Taxonomy" id="484184"/>
    <lineage>
        <taxon>Bacteria</taxon>
        <taxon>Bacillati</taxon>
        <taxon>Bacillota</taxon>
        <taxon>Bacilli</taxon>
        <taxon>Bacillales</taxon>
        <taxon>Paenibacillaceae</taxon>
        <taxon>Paenibacillus</taxon>
    </lineage>
</organism>